<dbReference type="Pfam" id="PF14430">
    <property type="entry name" value="Imm1"/>
    <property type="match status" value="1"/>
</dbReference>
<dbReference type="EMBL" id="JBHTMP010000005">
    <property type="protein sequence ID" value="MFD1320420.1"/>
    <property type="molecule type" value="Genomic_DNA"/>
</dbReference>
<dbReference type="InterPro" id="IPR025680">
    <property type="entry name" value="DddI"/>
</dbReference>
<proteinExistence type="predicted"/>
<gene>
    <name evidence="1" type="ORF">ACFQ4H_04865</name>
</gene>
<comment type="caution">
    <text evidence="1">The sequence shown here is derived from an EMBL/GenBank/DDBJ whole genome shotgun (WGS) entry which is preliminary data.</text>
</comment>
<evidence type="ECO:0000313" key="1">
    <source>
        <dbReference type="EMBL" id="MFD1320420.1"/>
    </source>
</evidence>
<dbReference type="Proteomes" id="UP001597260">
    <property type="component" value="Unassembled WGS sequence"/>
</dbReference>
<protein>
    <submittedName>
        <fullName evidence="1">Imm1 family immunity protein</fullName>
    </submittedName>
</protein>
<organism evidence="1 2">
    <name type="scientific">Micromonospora sonneratiae</name>
    <dbReference type="NCBI Taxonomy" id="1184706"/>
    <lineage>
        <taxon>Bacteria</taxon>
        <taxon>Bacillati</taxon>
        <taxon>Actinomycetota</taxon>
        <taxon>Actinomycetes</taxon>
        <taxon>Micromonosporales</taxon>
        <taxon>Micromonosporaceae</taxon>
        <taxon>Micromonospora</taxon>
    </lineage>
</organism>
<dbReference type="RefSeq" id="WP_377567396.1">
    <property type="nucleotide sequence ID" value="NZ_JBHTMP010000005.1"/>
</dbReference>
<accession>A0ABW3YAI2</accession>
<sequence>MTFNYKVAAQYLLEHVKAPLILTAAEDVDSLIDSLERSSVGCNLAQLHSLDRSALPSGFPDHELLVGVDGERGVGALAFMDDGNWTTLGADIGRDEVGYSIMGHLTEFPERSEIPIGLIREAVKEFCASGGRRPTCVKWQVPEYW</sequence>
<reference evidence="2" key="1">
    <citation type="journal article" date="2019" name="Int. J. Syst. Evol. Microbiol.">
        <title>The Global Catalogue of Microorganisms (GCM) 10K type strain sequencing project: providing services to taxonomists for standard genome sequencing and annotation.</title>
        <authorList>
            <consortium name="The Broad Institute Genomics Platform"/>
            <consortium name="The Broad Institute Genome Sequencing Center for Infectious Disease"/>
            <person name="Wu L."/>
            <person name="Ma J."/>
        </authorList>
    </citation>
    <scope>NUCLEOTIDE SEQUENCE [LARGE SCALE GENOMIC DNA]</scope>
    <source>
        <strain evidence="2">JCM 31037</strain>
    </source>
</reference>
<evidence type="ECO:0000313" key="2">
    <source>
        <dbReference type="Proteomes" id="UP001597260"/>
    </source>
</evidence>
<keyword evidence="2" id="KW-1185">Reference proteome</keyword>
<name>A0ABW3YAI2_9ACTN</name>